<keyword evidence="8 13" id="KW-0560">Oxidoreductase</keyword>
<evidence type="ECO:0000256" key="10">
    <source>
        <dbReference type="ARBA" id="ARBA00023098"/>
    </source>
</evidence>
<dbReference type="AlphaFoldDB" id="A0ABD3HX24"/>
<keyword evidence="18" id="KW-1185">Reference proteome</keyword>
<keyword evidence="5 14" id="KW-0925">Oxylipin biosynthesis</keyword>
<keyword evidence="10" id="KW-0443">Lipid metabolism</keyword>
<dbReference type="PROSITE" id="PS51393">
    <property type="entry name" value="LIPOXYGENASE_3"/>
    <property type="match status" value="1"/>
</dbReference>
<evidence type="ECO:0000256" key="3">
    <source>
        <dbReference type="ARBA" id="ARBA00022516"/>
    </source>
</evidence>
<dbReference type="InterPro" id="IPR001024">
    <property type="entry name" value="PLAT/LH2_dom"/>
</dbReference>
<dbReference type="SMART" id="SM00308">
    <property type="entry name" value="LH2"/>
    <property type="match status" value="1"/>
</dbReference>
<dbReference type="GO" id="GO:0031408">
    <property type="term" value="P:oxylipin biosynthetic process"/>
    <property type="evidence" value="ECO:0007669"/>
    <property type="project" value="UniProtKB-UniRule"/>
</dbReference>
<evidence type="ECO:0000313" key="18">
    <source>
        <dbReference type="Proteomes" id="UP001633002"/>
    </source>
</evidence>
<dbReference type="EC" id="1.13.11.-" evidence="14"/>
<reference evidence="17 18" key="1">
    <citation type="submission" date="2024-09" db="EMBL/GenBank/DDBJ databases">
        <title>Chromosome-scale assembly of Riccia sorocarpa.</title>
        <authorList>
            <person name="Paukszto L."/>
        </authorList>
    </citation>
    <scope>NUCLEOTIDE SEQUENCE [LARGE SCALE GENOMIC DNA]</scope>
    <source>
        <strain evidence="17">LP-2024</strain>
        <tissue evidence="17">Aerial parts of the thallus</tissue>
    </source>
</reference>
<dbReference type="GO" id="GO:0006633">
    <property type="term" value="P:fatty acid biosynthetic process"/>
    <property type="evidence" value="ECO:0007669"/>
    <property type="project" value="UniProtKB-KW"/>
</dbReference>
<evidence type="ECO:0000256" key="7">
    <source>
        <dbReference type="ARBA" id="ARBA00022964"/>
    </source>
</evidence>
<evidence type="ECO:0000256" key="1">
    <source>
        <dbReference type="ARBA" id="ARBA00001962"/>
    </source>
</evidence>
<dbReference type="Gene3D" id="4.10.375.10">
    <property type="entry name" value="Lipoxygenase-1, Domain 2"/>
    <property type="match status" value="1"/>
</dbReference>
<comment type="caution">
    <text evidence="12">Lacks conserved residue(s) required for the propagation of feature annotation.</text>
</comment>
<dbReference type="GO" id="GO:0046872">
    <property type="term" value="F:metal ion binding"/>
    <property type="evidence" value="ECO:0007669"/>
    <property type="project" value="UniProtKB-UniRule"/>
</dbReference>
<dbReference type="PRINTS" id="PR00087">
    <property type="entry name" value="LIPOXYGENASE"/>
</dbReference>
<accession>A0ABD3HX24</accession>
<keyword evidence="4 13" id="KW-0479">Metal-binding</keyword>
<dbReference type="PANTHER" id="PTHR11771">
    <property type="entry name" value="LIPOXYGENASE"/>
    <property type="match status" value="1"/>
</dbReference>
<dbReference type="FunFam" id="4.10.375.10:FF:000001">
    <property type="entry name" value="Lipoxygenase"/>
    <property type="match status" value="1"/>
</dbReference>
<evidence type="ECO:0000313" key="17">
    <source>
        <dbReference type="EMBL" id="KAL3695948.1"/>
    </source>
</evidence>
<dbReference type="Gene3D" id="2.60.60.20">
    <property type="entry name" value="PLAT/LH2 domain"/>
    <property type="match status" value="1"/>
</dbReference>
<dbReference type="InterPro" id="IPR013819">
    <property type="entry name" value="LipOase_C"/>
</dbReference>
<keyword evidence="6" id="KW-0276">Fatty acid metabolism</keyword>
<evidence type="ECO:0000259" key="15">
    <source>
        <dbReference type="PROSITE" id="PS50095"/>
    </source>
</evidence>
<name>A0ABD3HX24_9MARC</name>
<dbReference type="InterPro" id="IPR036392">
    <property type="entry name" value="PLAT/LH2_dom_sf"/>
</dbReference>
<organism evidence="17 18">
    <name type="scientific">Riccia sorocarpa</name>
    <dbReference type="NCBI Taxonomy" id="122646"/>
    <lineage>
        <taxon>Eukaryota</taxon>
        <taxon>Viridiplantae</taxon>
        <taxon>Streptophyta</taxon>
        <taxon>Embryophyta</taxon>
        <taxon>Marchantiophyta</taxon>
        <taxon>Marchantiopsida</taxon>
        <taxon>Marchantiidae</taxon>
        <taxon>Marchantiales</taxon>
        <taxon>Ricciaceae</taxon>
        <taxon>Riccia</taxon>
    </lineage>
</organism>
<dbReference type="Proteomes" id="UP001633002">
    <property type="component" value="Unassembled WGS sequence"/>
</dbReference>
<evidence type="ECO:0000256" key="11">
    <source>
        <dbReference type="ARBA" id="ARBA00023160"/>
    </source>
</evidence>
<dbReference type="InterPro" id="IPR001246">
    <property type="entry name" value="LipOase_plant"/>
</dbReference>
<evidence type="ECO:0000256" key="14">
    <source>
        <dbReference type="RuleBase" id="RU003975"/>
    </source>
</evidence>
<dbReference type="PRINTS" id="PR00468">
    <property type="entry name" value="PLTLPOXGNASE"/>
</dbReference>
<evidence type="ECO:0000259" key="16">
    <source>
        <dbReference type="PROSITE" id="PS51393"/>
    </source>
</evidence>
<dbReference type="InterPro" id="IPR036226">
    <property type="entry name" value="LipOase_C_sf"/>
</dbReference>
<dbReference type="InterPro" id="IPR020834">
    <property type="entry name" value="LipOase_CS"/>
</dbReference>
<keyword evidence="11 14" id="KW-0275">Fatty acid biosynthesis</keyword>
<comment type="similarity">
    <text evidence="2 13">Belongs to the lipoxygenase family.</text>
</comment>
<dbReference type="InterPro" id="IPR000907">
    <property type="entry name" value="LipOase"/>
</dbReference>
<evidence type="ECO:0000256" key="9">
    <source>
        <dbReference type="ARBA" id="ARBA00023004"/>
    </source>
</evidence>
<dbReference type="InterPro" id="IPR027433">
    <property type="entry name" value="Lipoxygenase_dom_3"/>
</dbReference>
<proteinExistence type="inferred from homology"/>
<dbReference type="FunFam" id="1.20.245.10:FF:000002">
    <property type="entry name" value="Lipoxygenase"/>
    <property type="match status" value="1"/>
</dbReference>
<dbReference type="EMBL" id="JBJQOH010000002">
    <property type="protein sequence ID" value="KAL3695948.1"/>
    <property type="molecule type" value="Genomic_DNA"/>
</dbReference>
<keyword evidence="9 13" id="KW-0408">Iron</keyword>
<evidence type="ECO:0000256" key="12">
    <source>
        <dbReference type="PROSITE-ProRule" id="PRU00152"/>
    </source>
</evidence>
<comment type="function">
    <text evidence="14">Plant lipoxygenase may be involved in a number of diverse aspects of plant physiology including growth and development, pest resistance, and senescence or responses to wounding.</text>
</comment>
<evidence type="ECO:0000256" key="4">
    <source>
        <dbReference type="ARBA" id="ARBA00022723"/>
    </source>
</evidence>
<dbReference type="PROSITE" id="PS50095">
    <property type="entry name" value="PLAT"/>
    <property type="match status" value="1"/>
</dbReference>
<dbReference type="SUPFAM" id="SSF48484">
    <property type="entry name" value="Lipoxigenase"/>
    <property type="match status" value="1"/>
</dbReference>
<dbReference type="PROSITE" id="PS00711">
    <property type="entry name" value="LIPOXYGENASE_1"/>
    <property type="match status" value="1"/>
</dbReference>
<dbReference type="PROSITE" id="PS00081">
    <property type="entry name" value="LIPOXYGENASE_2"/>
    <property type="match status" value="1"/>
</dbReference>
<dbReference type="FunFam" id="3.10.450.60:FF:000002">
    <property type="entry name" value="Lipoxygenase"/>
    <property type="match status" value="1"/>
</dbReference>
<gene>
    <name evidence="17" type="ORF">R1sor_010024</name>
</gene>
<evidence type="ECO:0000256" key="2">
    <source>
        <dbReference type="ARBA" id="ARBA00009419"/>
    </source>
</evidence>
<feature type="domain" description="Lipoxygenase" evidence="16">
    <location>
        <begin position="234"/>
        <end position="964"/>
    </location>
</feature>
<comment type="pathway">
    <text evidence="14">Lipid metabolism; oxylipin biosynthesis.</text>
</comment>
<dbReference type="Gene3D" id="3.10.450.60">
    <property type="match status" value="1"/>
</dbReference>
<sequence>MATMSVAASLQHAISSEGLWDRGFPTVDVQRRSRIRMVPKRRSGAAPLLEAGTNTRIVPVCSTSGRLNQIERTSYKRAANSRNSQSTIHLKAIVTVGRKSRLPINEQLLDKFDVVADRLGLANILLQLVSTEIDPKTGSGKRSAPSVLYDWGEKADVVADKIQYTVEWKVPGGFGSPEAIVIRNNHQSEFYLETISIRSNHDDRITFFPCYSWIQPEKLTTHPATERVFFSNRVYLPSDTPAGLKALREKELKSLRGDGKGLREDWERIYDYDTYNDLGDPDRDKELLRPAIGGNSNFPYPRRCRTGRRPTKTDLNLESRVEAGGRVYIPRDERFDPIKESTFIDNCMKGLMHKLAPAMAARLSNTNFEFKTFGDIDRLYSDGLQSSFRSSSECKREKSSGPLSGPSMTDIIRQLPFINNDTFSKYPLPDVISKDKFAWMRDEEFGRQVLAGQNPCAIERLKAFPPVSELDPEVYGPQESAVTAEHIEGELEGLTVKQALQRKKLFILDYHDLFMPFVQAINDLEGRKTYATRTFFFLTKDGILKPLAVELSLPPARKGERGSKRVFTPGNEPTKYWLWQLAKAHVCSNDSGHHQLVSHWLRTHACTEPYVIATHRQLSKLHPISQFLQPHLRYTLEINGSARMNLIAADGLIASSIDNSDADPVTKLMFKLVGTLSLEYCFNPGKYSMEMSSAAYKQKWRFDQEALPEDLIRRGMAERDPKSRHSLKLLVEDYPYAADGLLLWSAIEEWVADYVNIYYGKDASSVVNDHELQKWWAEIRFVGHADKKHEPWWPQLQTKEDLIQILTNLVWIMSGQHAAVNFGQFTYGGYIPNRPCVTRKLVPEEGTPEFVEFTKNPQSYFLSMLPNPEQATAVMMIIEALSAHSPDEEYLGERKARWSSNRAALDAFQKFSEKIRSAEKEIVSRNKNPNLRNRNGAGVPPYELLFPRSGPGLTGRGVPNSVSI</sequence>
<dbReference type="SUPFAM" id="SSF49723">
    <property type="entry name" value="Lipase/lipooxygenase domain (PLAT/LH2 domain)"/>
    <property type="match status" value="1"/>
</dbReference>
<feature type="domain" description="PLAT" evidence="15">
    <location>
        <begin position="88"/>
        <end position="228"/>
    </location>
</feature>
<protein>
    <recommendedName>
        <fullName evidence="14">Lipoxygenase</fullName>
        <ecNumber evidence="14">1.13.11.-</ecNumber>
    </recommendedName>
</protein>
<comment type="caution">
    <text evidence="17">The sequence shown here is derived from an EMBL/GenBank/DDBJ whole genome shotgun (WGS) entry which is preliminary data.</text>
</comment>
<comment type="cofactor">
    <cofactor evidence="1 13">
        <name>Fe cation</name>
        <dbReference type="ChEBI" id="CHEBI:24875"/>
    </cofactor>
</comment>
<evidence type="ECO:0000256" key="8">
    <source>
        <dbReference type="ARBA" id="ARBA00023002"/>
    </source>
</evidence>
<dbReference type="InterPro" id="IPR020833">
    <property type="entry name" value="LipOase_Fe_BS"/>
</dbReference>
<evidence type="ECO:0000256" key="6">
    <source>
        <dbReference type="ARBA" id="ARBA00022832"/>
    </source>
</evidence>
<dbReference type="Gene3D" id="1.20.245.10">
    <property type="entry name" value="Lipoxygenase-1, Domain 5"/>
    <property type="match status" value="1"/>
</dbReference>
<keyword evidence="3 14" id="KW-0444">Lipid biosynthesis</keyword>
<dbReference type="Pfam" id="PF00305">
    <property type="entry name" value="Lipoxygenase"/>
    <property type="match status" value="2"/>
</dbReference>
<evidence type="ECO:0000256" key="13">
    <source>
        <dbReference type="RuleBase" id="RU003974"/>
    </source>
</evidence>
<dbReference type="Gene3D" id="4.10.372.10">
    <property type="entry name" value="Lipoxygenase-1, Domain 3"/>
    <property type="match status" value="1"/>
</dbReference>
<keyword evidence="7 13" id="KW-0223">Dioxygenase</keyword>
<dbReference type="GO" id="GO:0051213">
    <property type="term" value="F:dioxygenase activity"/>
    <property type="evidence" value="ECO:0007669"/>
    <property type="project" value="UniProtKB-KW"/>
</dbReference>
<evidence type="ECO:0000256" key="5">
    <source>
        <dbReference type="ARBA" id="ARBA00022767"/>
    </source>
</evidence>
<dbReference type="Pfam" id="PF01477">
    <property type="entry name" value="PLAT"/>
    <property type="match status" value="1"/>
</dbReference>